<evidence type="ECO:0000313" key="1">
    <source>
        <dbReference type="EMBL" id="SFD62242.1"/>
    </source>
</evidence>
<dbReference type="Proteomes" id="UP000198862">
    <property type="component" value="Unassembled WGS sequence"/>
</dbReference>
<dbReference type="AlphaFoldDB" id="A0A1I1TUH5"/>
<evidence type="ECO:0000313" key="2">
    <source>
        <dbReference type="Proteomes" id="UP000198862"/>
    </source>
</evidence>
<sequence>MKPKLNKVKLKNLTQDKKTLPADMTPMVAGGGLWDTKVGCVPTYKICISHNQWCGPTGVC</sequence>
<gene>
    <name evidence="1" type="ORF">SAMN02745724_05007</name>
</gene>
<dbReference type="EMBL" id="FOLO01000075">
    <property type="protein sequence ID" value="SFD62242.1"/>
    <property type="molecule type" value="Genomic_DNA"/>
</dbReference>
<name>A0A1I1TUH5_9GAMM</name>
<accession>A0A1I1TUH5</accession>
<dbReference type="RefSeq" id="WP_091991244.1">
    <property type="nucleotide sequence ID" value="NZ_FOLO01000075.1"/>
</dbReference>
<protein>
    <submittedName>
        <fullName evidence="1">Uncharacterized protein</fullName>
    </submittedName>
</protein>
<proteinExistence type="predicted"/>
<organism evidence="1 2">
    <name type="scientific">Pseudoalteromonas denitrificans DSM 6059</name>
    <dbReference type="NCBI Taxonomy" id="1123010"/>
    <lineage>
        <taxon>Bacteria</taxon>
        <taxon>Pseudomonadati</taxon>
        <taxon>Pseudomonadota</taxon>
        <taxon>Gammaproteobacteria</taxon>
        <taxon>Alteromonadales</taxon>
        <taxon>Pseudoalteromonadaceae</taxon>
        <taxon>Pseudoalteromonas</taxon>
    </lineage>
</organism>
<reference evidence="1 2" key="1">
    <citation type="submission" date="2016-10" db="EMBL/GenBank/DDBJ databases">
        <authorList>
            <person name="de Groot N.N."/>
        </authorList>
    </citation>
    <scope>NUCLEOTIDE SEQUENCE [LARGE SCALE GENOMIC DNA]</scope>
    <source>
        <strain evidence="1 2">DSM 6059</strain>
    </source>
</reference>
<keyword evidence="2" id="KW-1185">Reference proteome</keyword>
<dbReference type="OrthoDB" id="6303611at2"/>